<gene>
    <name evidence="2" type="ORF">RDB_LOCUS17207</name>
</gene>
<feature type="region of interest" description="Disordered" evidence="1">
    <location>
        <begin position="1"/>
        <end position="40"/>
    </location>
</feature>
<evidence type="ECO:0000313" key="3">
    <source>
        <dbReference type="Proteomes" id="UP000663853"/>
    </source>
</evidence>
<organism evidence="2 3">
    <name type="scientific">Rhizoctonia solani</name>
    <dbReference type="NCBI Taxonomy" id="456999"/>
    <lineage>
        <taxon>Eukaryota</taxon>
        <taxon>Fungi</taxon>
        <taxon>Dikarya</taxon>
        <taxon>Basidiomycota</taxon>
        <taxon>Agaricomycotina</taxon>
        <taxon>Agaricomycetes</taxon>
        <taxon>Cantharellales</taxon>
        <taxon>Ceratobasidiaceae</taxon>
        <taxon>Rhizoctonia</taxon>
    </lineage>
</organism>
<dbReference type="Proteomes" id="UP000663853">
    <property type="component" value="Unassembled WGS sequence"/>
</dbReference>
<accession>A0A8H3AGR7</accession>
<evidence type="ECO:0000256" key="1">
    <source>
        <dbReference type="SAM" id="MobiDB-lite"/>
    </source>
</evidence>
<dbReference type="EMBL" id="CAJMXA010000302">
    <property type="protein sequence ID" value="CAE6425075.1"/>
    <property type="molecule type" value="Genomic_DNA"/>
</dbReference>
<sequence length="358" mass="39355">MPPKRKVEDSESGPAKKKAATGPKLKKSKAPNWDSVSDFSFEKPTGEWARKRIERWCELSALDKTNSPVSVESKAIVSRELGQDTWKLLRKAAGDIAAIVLGSKLEDEDRKKQIARTLLGSLYFTELWGNDEGDGSPREVQIKTRLYSPFGVGTSIDFFTGIISGQGRLGPEKSLRFYVSISWSLVLCLDSTLADAKSRLPMEIDSKNPTKCSTIALNSHGVWKAGPDATTVFERNGKKSKGTTPANVKSFEETLFSTEGWMSPLKLVETLFAAATVMRYGERDTTTPKSVLEKFHYFDGVNNSGSLLTRELDSLTVLEAKEPTDQTEVCMPQRWLLLARHGGVNENEPGTSGQVGGA</sequence>
<evidence type="ECO:0000313" key="2">
    <source>
        <dbReference type="EMBL" id="CAE6425075.1"/>
    </source>
</evidence>
<proteinExistence type="predicted"/>
<feature type="compositionally biased region" description="Basic residues" evidence="1">
    <location>
        <begin position="15"/>
        <end position="29"/>
    </location>
</feature>
<protein>
    <submittedName>
        <fullName evidence="2">Uncharacterized protein</fullName>
    </submittedName>
</protein>
<reference evidence="2" key="1">
    <citation type="submission" date="2021-01" db="EMBL/GenBank/DDBJ databases">
        <authorList>
            <person name="Kaushik A."/>
        </authorList>
    </citation>
    <scope>NUCLEOTIDE SEQUENCE</scope>
    <source>
        <strain evidence="2">AG6-10EEA</strain>
    </source>
</reference>
<name>A0A8H3AGR7_9AGAM</name>
<comment type="caution">
    <text evidence="2">The sequence shown here is derived from an EMBL/GenBank/DDBJ whole genome shotgun (WGS) entry which is preliminary data.</text>
</comment>
<dbReference type="AlphaFoldDB" id="A0A8H3AGR7"/>